<dbReference type="PANTHER" id="PTHR43316">
    <property type="entry name" value="HYDROLASE, HALOACID DELAHOGENASE-RELATED"/>
    <property type="match status" value="1"/>
</dbReference>
<dbReference type="EMBL" id="JAVRRL010000147">
    <property type="protein sequence ID" value="KAK5105865.1"/>
    <property type="molecule type" value="Genomic_DNA"/>
</dbReference>
<evidence type="ECO:0000313" key="3">
    <source>
        <dbReference type="Proteomes" id="UP001310890"/>
    </source>
</evidence>
<dbReference type="InterPro" id="IPR051540">
    <property type="entry name" value="S-2-haloacid_dehalogenase"/>
</dbReference>
<dbReference type="InterPro" id="IPR023198">
    <property type="entry name" value="PGP-like_dom2"/>
</dbReference>
<dbReference type="Proteomes" id="UP001310890">
    <property type="component" value="Unassembled WGS sequence"/>
</dbReference>
<sequence>MVQPKKHVVFDVVGTCVSFDAYYEAIDKAIGPKLRKLTITAQHFGFTWQTAAELEFTFLSIAGSYKPYKDVLRGLFYRTLMLCGVSNPRDLVTDSDREECIQGYSDLKLRPGCQECFQTLRDNGFTVWCFTTGDIQRVRGYFERAGVNMPLENFVTCDSAGVAKPALPAYEAVWKQLGTSEVKWFAAAHMWDVAAATKVGFRGAWSAVYEKEACLDVFSDAKLEVVVDGLVEMAEEIVRKS</sequence>
<dbReference type="GO" id="GO:0016787">
    <property type="term" value="F:hydrolase activity"/>
    <property type="evidence" value="ECO:0007669"/>
    <property type="project" value="UniProtKB-KW"/>
</dbReference>
<keyword evidence="1" id="KW-0378">Hydrolase</keyword>
<dbReference type="Gene3D" id="1.10.150.240">
    <property type="entry name" value="Putative phosphatase, domain 2"/>
    <property type="match status" value="1"/>
</dbReference>
<organism evidence="2 3">
    <name type="scientific">Meristemomyces frigidus</name>
    <dbReference type="NCBI Taxonomy" id="1508187"/>
    <lineage>
        <taxon>Eukaryota</taxon>
        <taxon>Fungi</taxon>
        <taxon>Dikarya</taxon>
        <taxon>Ascomycota</taxon>
        <taxon>Pezizomycotina</taxon>
        <taxon>Dothideomycetes</taxon>
        <taxon>Dothideomycetidae</taxon>
        <taxon>Mycosphaerellales</taxon>
        <taxon>Teratosphaeriaceae</taxon>
        <taxon>Meristemomyces</taxon>
    </lineage>
</organism>
<comment type="caution">
    <text evidence="2">The sequence shown here is derived from an EMBL/GenBank/DDBJ whole genome shotgun (WGS) entry which is preliminary data.</text>
</comment>
<dbReference type="InterPro" id="IPR036412">
    <property type="entry name" value="HAD-like_sf"/>
</dbReference>
<evidence type="ECO:0000313" key="2">
    <source>
        <dbReference type="EMBL" id="KAK5105865.1"/>
    </source>
</evidence>
<dbReference type="InterPro" id="IPR023214">
    <property type="entry name" value="HAD_sf"/>
</dbReference>
<protein>
    <recommendedName>
        <fullName evidence="4">2-haloalkanoic acid dehalogenase</fullName>
    </recommendedName>
</protein>
<accession>A0AAN7YBA1</accession>
<dbReference type="AlphaFoldDB" id="A0AAN7YBA1"/>
<dbReference type="Gene3D" id="3.40.50.1000">
    <property type="entry name" value="HAD superfamily/HAD-like"/>
    <property type="match status" value="1"/>
</dbReference>
<evidence type="ECO:0008006" key="4">
    <source>
        <dbReference type="Google" id="ProtNLM"/>
    </source>
</evidence>
<proteinExistence type="predicted"/>
<dbReference type="SUPFAM" id="SSF56784">
    <property type="entry name" value="HAD-like"/>
    <property type="match status" value="1"/>
</dbReference>
<evidence type="ECO:0000256" key="1">
    <source>
        <dbReference type="ARBA" id="ARBA00022801"/>
    </source>
</evidence>
<dbReference type="Pfam" id="PF00702">
    <property type="entry name" value="Hydrolase"/>
    <property type="match status" value="1"/>
</dbReference>
<name>A0AAN7YBA1_9PEZI</name>
<dbReference type="PANTHER" id="PTHR43316:SF4">
    <property type="entry name" value="ACID DEHALOGENASE, PUTATIVE (AFU_ORTHOLOGUE AFUA_8G05870)-RELATED"/>
    <property type="match status" value="1"/>
</dbReference>
<reference evidence="2" key="1">
    <citation type="submission" date="2023-08" db="EMBL/GenBank/DDBJ databases">
        <title>Black Yeasts Isolated from many extreme environments.</title>
        <authorList>
            <person name="Coleine C."/>
            <person name="Stajich J.E."/>
            <person name="Selbmann L."/>
        </authorList>
    </citation>
    <scope>NUCLEOTIDE SEQUENCE</scope>
    <source>
        <strain evidence="2">CCFEE 5401</strain>
    </source>
</reference>
<gene>
    <name evidence="2" type="ORF">LTR62_001952</name>
</gene>